<dbReference type="Gene3D" id="3.40.50.720">
    <property type="entry name" value="NAD(P)-binding Rossmann-like Domain"/>
    <property type="match status" value="1"/>
</dbReference>
<gene>
    <name evidence="2" type="ORF">NCTC9185_01142</name>
</gene>
<evidence type="ECO:0000259" key="1">
    <source>
        <dbReference type="Pfam" id="PF00107"/>
    </source>
</evidence>
<dbReference type="InterPro" id="IPR036291">
    <property type="entry name" value="NAD(P)-bd_dom_sf"/>
</dbReference>
<feature type="domain" description="Alcohol dehydrogenase-like C-terminal" evidence="1">
    <location>
        <begin position="9"/>
        <end position="60"/>
    </location>
</feature>
<evidence type="ECO:0000313" key="3">
    <source>
        <dbReference type="Proteomes" id="UP000339249"/>
    </source>
</evidence>
<evidence type="ECO:0000313" key="2">
    <source>
        <dbReference type="EMBL" id="VTN09258.1"/>
    </source>
</evidence>
<sequence length="109" mass="11693">MALVYGAGPMGLTTIQVLKQVYKVGQVIVVDRIDERLQMAQRNGADRTINNGEHSLAEVLEVKPDADYRRRLPPDNITGGGYAGFTGGQNCPDGILYRAVAGGAAGDYR</sequence>
<name>A0A4U9CZR4_RAOTE</name>
<dbReference type="AlphaFoldDB" id="A0A4U9CZR4"/>
<accession>A0A4U9CZR4</accession>
<proteinExistence type="predicted"/>
<organism evidence="2 3">
    <name type="scientific">Raoultella terrigena</name>
    <name type="common">Klebsiella terrigena</name>
    <dbReference type="NCBI Taxonomy" id="577"/>
    <lineage>
        <taxon>Bacteria</taxon>
        <taxon>Pseudomonadati</taxon>
        <taxon>Pseudomonadota</taxon>
        <taxon>Gammaproteobacteria</taxon>
        <taxon>Enterobacterales</taxon>
        <taxon>Enterobacteriaceae</taxon>
        <taxon>Klebsiella/Raoultella group</taxon>
        <taxon>Raoultella</taxon>
    </lineage>
</organism>
<dbReference type="InterPro" id="IPR013149">
    <property type="entry name" value="ADH-like_C"/>
</dbReference>
<dbReference type="SUPFAM" id="SSF51735">
    <property type="entry name" value="NAD(P)-binding Rossmann-fold domains"/>
    <property type="match status" value="1"/>
</dbReference>
<dbReference type="Proteomes" id="UP000339249">
    <property type="component" value="Unassembled WGS sequence"/>
</dbReference>
<protein>
    <submittedName>
        <fullName evidence="2">Putative oxidoreductase</fullName>
    </submittedName>
</protein>
<reference evidence="2 3" key="1">
    <citation type="submission" date="2019-04" db="EMBL/GenBank/DDBJ databases">
        <authorList>
            <consortium name="Pathogen Informatics"/>
        </authorList>
    </citation>
    <scope>NUCLEOTIDE SEQUENCE [LARGE SCALE GENOMIC DNA]</scope>
    <source>
        <strain evidence="2 3">NCTC9185</strain>
    </source>
</reference>
<dbReference type="EMBL" id="CABDVU010000001">
    <property type="protein sequence ID" value="VTN09258.1"/>
    <property type="molecule type" value="Genomic_DNA"/>
</dbReference>
<dbReference type="Pfam" id="PF00107">
    <property type="entry name" value="ADH_zinc_N"/>
    <property type="match status" value="1"/>
</dbReference>